<evidence type="ECO:0000259" key="10">
    <source>
        <dbReference type="PROSITE" id="PS50109"/>
    </source>
</evidence>
<evidence type="ECO:0000256" key="1">
    <source>
        <dbReference type="ARBA" id="ARBA00000085"/>
    </source>
</evidence>
<keyword evidence="12" id="KW-1185">Reference proteome</keyword>
<dbReference type="SUPFAM" id="SSF55874">
    <property type="entry name" value="ATPase domain of HSP90 chaperone/DNA topoisomerase II/histidine kinase"/>
    <property type="match status" value="1"/>
</dbReference>
<feature type="domain" description="Histidine kinase" evidence="10">
    <location>
        <begin position="428"/>
        <end position="639"/>
    </location>
</feature>
<dbReference type="SMART" id="SM00387">
    <property type="entry name" value="HATPase_c"/>
    <property type="match status" value="1"/>
</dbReference>
<dbReference type="Gene3D" id="3.30.450.40">
    <property type="match status" value="2"/>
</dbReference>
<dbReference type="AlphaFoldDB" id="A0A0K1PVI9"/>
<gene>
    <name evidence="11" type="ORF">AKJ09_04050</name>
</gene>
<dbReference type="PANTHER" id="PTHR43065">
    <property type="entry name" value="SENSOR HISTIDINE KINASE"/>
    <property type="match status" value="1"/>
</dbReference>
<dbReference type="InterPro" id="IPR003661">
    <property type="entry name" value="HisK_dim/P_dom"/>
</dbReference>
<feature type="compositionally biased region" description="Polar residues" evidence="9">
    <location>
        <begin position="1"/>
        <end position="10"/>
    </location>
</feature>
<evidence type="ECO:0000256" key="8">
    <source>
        <dbReference type="ARBA" id="ARBA00023012"/>
    </source>
</evidence>
<dbReference type="STRING" id="1391654.AKJ09_04050"/>
<keyword evidence="4" id="KW-0808">Transferase</keyword>
<protein>
    <recommendedName>
        <fullName evidence="2">histidine kinase</fullName>
        <ecNumber evidence="2">2.7.13.3</ecNumber>
    </recommendedName>
</protein>
<keyword evidence="6" id="KW-0418">Kinase</keyword>
<accession>A0A0K1PVI9</accession>
<dbReference type="RefSeq" id="WP_240488515.1">
    <property type="nucleotide sequence ID" value="NZ_CP012333.1"/>
</dbReference>
<evidence type="ECO:0000256" key="6">
    <source>
        <dbReference type="ARBA" id="ARBA00022777"/>
    </source>
</evidence>
<dbReference type="Pfam" id="PF13185">
    <property type="entry name" value="GAF_2"/>
    <property type="match status" value="1"/>
</dbReference>
<evidence type="ECO:0000313" key="12">
    <source>
        <dbReference type="Proteomes" id="UP000064967"/>
    </source>
</evidence>
<dbReference type="Pfam" id="PF01590">
    <property type="entry name" value="GAF"/>
    <property type="match status" value="1"/>
</dbReference>
<dbReference type="InterPro" id="IPR036097">
    <property type="entry name" value="HisK_dim/P_sf"/>
</dbReference>
<evidence type="ECO:0000256" key="4">
    <source>
        <dbReference type="ARBA" id="ARBA00022679"/>
    </source>
</evidence>
<dbReference type="EC" id="2.7.13.3" evidence="2"/>
<dbReference type="PRINTS" id="PR00344">
    <property type="entry name" value="BCTRLSENSOR"/>
</dbReference>
<name>A0A0K1PVI9_9BACT</name>
<keyword evidence="5" id="KW-0547">Nucleotide-binding</keyword>
<dbReference type="Pfam" id="PF02518">
    <property type="entry name" value="HATPase_c"/>
    <property type="match status" value="1"/>
</dbReference>
<dbReference type="CDD" id="cd00075">
    <property type="entry name" value="HATPase"/>
    <property type="match status" value="1"/>
</dbReference>
<dbReference type="SUPFAM" id="SSF47384">
    <property type="entry name" value="Homodimeric domain of signal transducing histidine kinase"/>
    <property type="match status" value="1"/>
</dbReference>
<reference evidence="11 12" key="1">
    <citation type="submission" date="2015-08" db="EMBL/GenBank/DDBJ databases">
        <authorList>
            <person name="Babu N.S."/>
            <person name="Beckwith C.J."/>
            <person name="Beseler K.G."/>
            <person name="Brison A."/>
            <person name="Carone J.V."/>
            <person name="Caskin T.P."/>
            <person name="Diamond M."/>
            <person name="Durham M.E."/>
            <person name="Foxe J.M."/>
            <person name="Go M."/>
            <person name="Henderson B.A."/>
            <person name="Jones I.B."/>
            <person name="McGettigan J.A."/>
            <person name="Micheletti S.J."/>
            <person name="Nasrallah M.E."/>
            <person name="Ortiz D."/>
            <person name="Piller C.R."/>
            <person name="Privatt S.R."/>
            <person name="Schneider S.L."/>
            <person name="Sharp S."/>
            <person name="Smith T.C."/>
            <person name="Stanton J.D."/>
            <person name="Ullery H.E."/>
            <person name="Wilson R.J."/>
            <person name="Serrano M.G."/>
            <person name="Buck G."/>
            <person name="Lee V."/>
            <person name="Wang Y."/>
            <person name="Carvalho R."/>
            <person name="Voegtly L."/>
            <person name="Shi R."/>
            <person name="Duckworth R."/>
            <person name="Johnson A."/>
            <person name="Loviza R."/>
            <person name="Walstead R."/>
            <person name="Shah Z."/>
            <person name="Kiflezghi M."/>
            <person name="Wade K."/>
            <person name="Ball S.L."/>
            <person name="Bradley K.W."/>
            <person name="Asai D.J."/>
            <person name="Bowman C.A."/>
            <person name="Russell D.A."/>
            <person name="Pope W.H."/>
            <person name="Jacobs-Sera D."/>
            <person name="Hendrix R.W."/>
            <person name="Hatfull G.F."/>
        </authorList>
    </citation>
    <scope>NUCLEOTIDE SEQUENCE [LARGE SCALE GENOMIC DNA]</scope>
    <source>
        <strain evidence="11 12">DSM 27648</strain>
    </source>
</reference>
<keyword evidence="7" id="KW-0067">ATP-binding</keyword>
<comment type="catalytic activity">
    <reaction evidence="1">
        <text>ATP + protein L-histidine = ADP + protein N-phospho-L-histidine.</text>
        <dbReference type="EC" id="2.7.13.3"/>
    </reaction>
</comment>
<dbReference type="InterPro" id="IPR003594">
    <property type="entry name" value="HATPase_dom"/>
</dbReference>
<dbReference type="SMART" id="SM00065">
    <property type="entry name" value="GAF"/>
    <property type="match status" value="2"/>
</dbReference>
<dbReference type="Gene3D" id="1.10.287.130">
    <property type="match status" value="1"/>
</dbReference>
<dbReference type="SMART" id="SM00388">
    <property type="entry name" value="HisKA"/>
    <property type="match status" value="1"/>
</dbReference>
<keyword evidence="8" id="KW-0902">Two-component regulatory system</keyword>
<evidence type="ECO:0000256" key="7">
    <source>
        <dbReference type="ARBA" id="ARBA00022840"/>
    </source>
</evidence>
<dbReference type="InterPro" id="IPR029016">
    <property type="entry name" value="GAF-like_dom_sf"/>
</dbReference>
<dbReference type="GO" id="GO:0000155">
    <property type="term" value="F:phosphorelay sensor kinase activity"/>
    <property type="evidence" value="ECO:0007669"/>
    <property type="project" value="InterPro"/>
</dbReference>
<dbReference type="InterPro" id="IPR004358">
    <property type="entry name" value="Sig_transdc_His_kin-like_C"/>
</dbReference>
<evidence type="ECO:0000256" key="9">
    <source>
        <dbReference type="SAM" id="MobiDB-lite"/>
    </source>
</evidence>
<dbReference type="KEGG" id="llu:AKJ09_04050"/>
<evidence type="ECO:0000256" key="5">
    <source>
        <dbReference type="ARBA" id="ARBA00022741"/>
    </source>
</evidence>
<dbReference type="InterPro" id="IPR036890">
    <property type="entry name" value="HATPase_C_sf"/>
</dbReference>
<dbReference type="PROSITE" id="PS50109">
    <property type="entry name" value="HIS_KIN"/>
    <property type="match status" value="1"/>
</dbReference>
<dbReference type="Gene3D" id="3.30.565.10">
    <property type="entry name" value="Histidine kinase-like ATPase, C-terminal domain"/>
    <property type="match status" value="1"/>
</dbReference>
<organism evidence="11 12">
    <name type="scientific">Labilithrix luteola</name>
    <dbReference type="NCBI Taxonomy" id="1391654"/>
    <lineage>
        <taxon>Bacteria</taxon>
        <taxon>Pseudomonadati</taxon>
        <taxon>Myxococcota</taxon>
        <taxon>Polyangia</taxon>
        <taxon>Polyangiales</taxon>
        <taxon>Labilitrichaceae</taxon>
        <taxon>Labilithrix</taxon>
    </lineage>
</organism>
<evidence type="ECO:0000313" key="11">
    <source>
        <dbReference type="EMBL" id="AKU97386.1"/>
    </source>
</evidence>
<dbReference type="CDD" id="cd00082">
    <property type="entry name" value="HisKA"/>
    <property type="match status" value="1"/>
</dbReference>
<dbReference type="Pfam" id="PF00512">
    <property type="entry name" value="HisKA"/>
    <property type="match status" value="1"/>
</dbReference>
<evidence type="ECO:0000256" key="2">
    <source>
        <dbReference type="ARBA" id="ARBA00012438"/>
    </source>
</evidence>
<dbReference type="InterPro" id="IPR003018">
    <property type="entry name" value="GAF"/>
</dbReference>
<feature type="compositionally biased region" description="Basic and acidic residues" evidence="9">
    <location>
        <begin position="25"/>
        <end position="39"/>
    </location>
</feature>
<dbReference type="InterPro" id="IPR005467">
    <property type="entry name" value="His_kinase_dom"/>
</dbReference>
<dbReference type="PANTHER" id="PTHR43065:SF10">
    <property type="entry name" value="PEROXIDE STRESS-ACTIVATED HISTIDINE KINASE MAK3"/>
    <property type="match status" value="1"/>
</dbReference>
<sequence>MPSARASSPSIEVGFTSHRRAAGGRHREDEGRENRESRTELSGPEARIARLEEELAHERRISVALREVGLALGSTTLDLEQLLELILHKINEAIDADRATLYLLDERTKELVSRIVQGDEVRAIRLKVGQGIAGQVAQIGKPIVVNDPYEDPRFNPEWDMTSGYRTRSILAVPMKNHMGRTIGVIQVLNKQHGSFSDHDAVVLTSLATQAAIAIDNSRLFLSVTQKNTELLEIKEQLEHRVRDLKLLFDLESAMGRATSLEELFTGVLTEALRTSEAFAGAFALKTNGPGGTHLYFMRRDEGRLVRAEVRGDKGFTGAAMAHGEVVFTNDAQRHASHDPEIEKLLGERCHACIAVPLEGEDGEAMGAIALYNKTFSAPGQARAGFTQEDRALLLLIAANASTAIQLQLSREAREREERLTTIGRLLSGVIHDLKTPLTVISGYVQMMLAADKRSVREEYADQALRQFEHIGAMQRDVLEFARGEKSILIRKVYLAKFFADVKEQLQTQLARSGVELVIELADKGTARFDEGKILRVIHNLARNATEAMAPRGGKFTIKVTRDKSGGDEFLVITFSDNGPGIPKEIEHRLFQSFVTSGKKGGTGLGLAITRRIAEEHGGTITVHSTSKGVTFKLRLPQGE</sequence>
<dbReference type="SUPFAM" id="SSF55781">
    <property type="entry name" value="GAF domain-like"/>
    <property type="match status" value="2"/>
</dbReference>
<dbReference type="Proteomes" id="UP000064967">
    <property type="component" value="Chromosome"/>
</dbReference>
<proteinExistence type="predicted"/>
<dbReference type="GO" id="GO:0005524">
    <property type="term" value="F:ATP binding"/>
    <property type="evidence" value="ECO:0007669"/>
    <property type="project" value="UniProtKB-KW"/>
</dbReference>
<evidence type="ECO:0000256" key="3">
    <source>
        <dbReference type="ARBA" id="ARBA00022553"/>
    </source>
</evidence>
<keyword evidence="3" id="KW-0597">Phosphoprotein</keyword>
<feature type="region of interest" description="Disordered" evidence="9">
    <location>
        <begin position="1"/>
        <end position="43"/>
    </location>
</feature>
<dbReference type="EMBL" id="CP012333">
    <property type="protein sequence ID" value="AKU97386.1"/>
    <property type="molecule type" value="Genomic_DNA"/>
</dbReference>